<feature type="transmembrane region" description="Helical" evidence="1">
    <location>
        <begin position="240"/>
        <end position="266"/>
    </location>
</feature>
<feature type="transmembrane region" description="Helical" evidence="1">
    <location>
        <begin position="197"/>
        <end position="220"/>
    </location>
</feature>
<keyword evidence="3" id="KW-1185">Reference proteome</keyword>
<name>A0A016UT84_9BILA</name>
<feature type="transmembrane region" description="Helical" evidence="1">
    <location>
        <begin position="278"/>
        <end position="301"/>
    </location>
</feature>
<gene>
    <name evidence="2" type="primary">Acey_s0030.g2221</name>
    <name evidence="2" type="ORF">Y032_0030g2221</name>
</gene>
<dbReference type="Proteomes" id="UP000024635">
    <property type="component" value="Unassembled WGS sequence"/>
</dbReference>
<feature type="transmembrane region" description="Helical" evidence="1">
    <location>
        <begin position="138"/>
        <end position="159"/>
    </location>
</feature>
<feature type="transmembrane region" description="Helical" evidence="1">
    <location>
        <begin position="17"/>
        <end position="37"/>
    </location>
</feature>
<sequence length="332" mass="37180">MTPCDDFNLHPPIYCTIMSILSVMTLPVNILAIYCITRKSTRQMGPYKWFLLAYQSTSTTFDFSLTIVVLPVVFFPIPMGYADSMIARWLSLRTHVALCTIVITVAVLTTCIVALFLYRLHVVIPHNHFLNFGCRGHAYVATTFAFIFYGPIIVCLAYISPDQSEARKWVLTEYPCAELFVDAPRLHMYTGPSMTHLVAVGLGKGFIVTNIILCVIFLSFYFLGKNNHLSQRTKFMQKRFLIYLCVQAAVPTFSLLGPVILILSSGASQLRQDLGSLIFFYSMAAHGFTSPLSVILCNDAYRASAVTFLKLNFVREKQIGIASASEQIGRQS</sequence>
<dbReference type="AlphaFoldDB" id="A0A016UT84"/>
<comment type="caution">
    <text evidence="2">The sequence shown here is derived from an EMBL/GenBank/DDBJ whole genome shotgun (WGS) entry which is preliminary data.</text>
</comment>
<reference evidence="3" key="1">
    <citation type="journal article" date="2015" name="Nat. Genet.">
        <title>The genome and transcriptome of the zoonotic hookworm Ancylostoma ceylanicum identify infection-specific gene families.</title>
        <authorList>
            <person name="Schwarz E.M."/>
            <person name="Hu Y."/>
            <person name="Antoshechkin I."/>
            <person name="Miller M.M."/>
            <person name="Sternberg P.W."/>
            <person name="Aroian R.V."/>
        </authorList>
    </citation>
    <scope>NUCLEOTIDE SEQUENCE</scope>
    <source>
        <strain evidence="3">HY135</strain>
    </source>
</reference>
<evidence type="ECO:0008006" key="4">
    <source>
        <dbReference type="Google" id="ProtNLM"/>
    </source>
</evidence>
<feature type="transmembrane region" description="Helical" evidence="1">
    <location>
        <begin position="49"/>
        <end position="75"/>
    </location>
</feature>
<keyword evidence="1" id="KW-0812">Transmembrane</keyword>
<organism evidence="2 3">
    <name type="scientific">Ancylostoma ceylanicum</name>
    <dbReference type="NCBI Taxonomy" id="53326"/>
    <lineage>
        <taxon>Eukaryota</taxon>
        <taxon>Metazoa</taxon>
        <taxon>Ecdysozoa</taxon>
        <taxon>Nematoda</taxon>
        <taxon>Chromadorea</taxon>
        <taxon>Rhabditida</taxon>
        <taxon>Rhabditina</taxon>
        <taxon>Rhabditomorpha</taxon>
        <taxon>Strongyloidea</taxon>
        <taxon>Ancylostomatidae</taxon>
        <taxon>Ancylostomatinae</taxon>
        <taxon>Ancylostoma</taxon>
    </lineage>
</organism>
<protein>
    <recommendedName>
        <fullName evidence="4">7TM chemoreceptor</fullName>
    </recommendedName>
</protein>
<dbReference type="InterPro" id="IPR019422">
    <property type="entry name" value="7TM_GPCR_serpentine_rcpt_Srh"/>
</dbReference>
<proteinExistence type="predicted"/>
<keyword evidence="1" id="KW-1133">Transmembrane helix</keyword>
<dbReference type="PANTHER" id="PTHR46891">
    <property type="entry name" value="SERPENTINE RECEPTOR, CLASS H-RELATED"/>
    <property type="match status" value="1"/>
</dbReference>
<evidence type="ECO:0000256" key="1">
    <source>
        <dbReference type="SAM" id="Phobius"/>
    </source>
</evidence>
<evidence type="ECO:0000313" key="2">
    <source>
        <dbReference type="EMBL" id="EYC17698.1"/>
    </source>
</evidence>
<feature type="transmembrane region" description="Helical" evidence="1">
    <location>
        <begin position="95"/>
        <end position="118"/>
    </location>
</feature>
<dbReference type="Pfam" id="PF10318">
    <property type="entry name" value="7TM_GPCR_Srh"/>
    <property type="match status" value="1"/>
</dbReference>
<evidence type="ECO:0000313" key="3">
    <source>
        <dbReference type="Proteomes" id="UP000024635"/>
    </source>
</evidence>
<keyword evidence="1" id="KW-0472">Membrane</keyword>
<accession>A0A016UT84</accession>
<dbReference type="EMBL" id="JARK01001366">
    <property type="protein sequence ID" value="EYC17698.1"/>
    <property type="molecule type" value="Genomic_DNA"/>
</dbReference>